<organism evidence="2 3">
    <name type="scientific">Thalassiosira oceanica</name>
    <name type="common">Marine diatom</name>
    <dbReference type="NCBI Taxonomy" id="159749"/>
    <lineage>
        <taxon>Eukaryota</taxon>
        <taxon>Sar</taxon>
        <taxon>Stramenopiles</taxon>
        <taxon>Ochrophyta</taxon>
        <taxon>Bacillariophyta</taxon>
        <taxon>Coscinodiscophyceae</taxon>
        <taxon>Thalassiosirophycidae</taxon>
        <taxon>Thalassiosirales</taxon>
        <taxon>Thalassiosiraceae</taxon>
        <taxon>Thalassiosira</taxon>
    </lineage>
</organism>
<evidence type="ECO:0000313" key="3">
    <source>
        <dbReference type="Proteomes" id="UP000266841"/>
    </source>
</evidence>
<gene>
    <name evidence="2" type="ORF">THAOC_21014</name>
</gene>
<feature type="compositionally biased region" description="Basic and acidic residues" evidence="1">
    <location>
        <begin position="184"/>
        <end position="202"/>
    </location>
</feature>
<evidence type="ECO:0000313" key="2">
    <source>
        <dbReference type="EMBL" id="EJK58827.1"/>
    </source>
</evidence>
<dbReference type="EMBL" id="AGNL01024149">
    <property type="protein sequence ID" value="EJK58827.1"/>
    <property type="molecule type" value="Genomic_DNA"/>
</dbReference>
<dbReference type="AlphaFoldDB" id="K0SK16"/>
<dbReference type="OrthoDB" id="445007at2759"/>
<sequence>MPASETGPLTPDQVAAYLTDGILVVDLLTEDELKTARAGLADTLRDGFGVDVDDLDGTAGGIVDASTTNGAGEGTAQWFRSSQTSKLISSTTLATLLGMSLGRATSEGGVLDVFYPKWKMDVATNESLFRITRQLWREAYFHSGEGLDNEDKADIGLDEDFKWHPFGEFDCDIGYMTADGAVREARQGQDNNMRSETRDSENKKRRARPLDRGLTPHFDCCPETYRDACGKTKWRPIQCFVSLTDNLEANTGGFEAVPGFHREFRSWVERGRRLDSSGRAGGEAGEHPRPCVGEYTHLSPAHDREILKRVKHIPVRAGSAVFWDNRIPHGNAYRNDPVGLQTGGDTMGGSRVVVYCSFLPDVEVNAAFVNRQLEDWRAGRPPSLGDRWIKRDKESEEDRGARCGAADPLILSELGKRLIGIVEW</sequence>
<evidence type="ECO:0000256" key="1">
    <source>
        <dbReference type="SAM" id="MobiDB-lite"/>
    </source>
</evidence>
<dbReference type="InterPro" id="IPR027443">
    <property type="entry name" value="IPNS-like_sf"/>
</dbReference>
<dbReference type="eggNOG" id="ENOG502QWGK">
    <property type="taxonomic scope" value="Eukaryota"/>
</dbReference>
<dbReference type="Gene3D" id="2.60.120.330">
    <property type="entry name" value="B-lactam Antibiotic, Isopenicillin N Synthase, Chain"/>
    <property type="match status" value="1"/>
</dbReference>
<keyword evidence="3" id="KW-1185">Reference proteome</keyword>
<protein>
    <submittedName>
        <fullName evidence="2">Uncharacterized protein</fullName>
    </submittedName>
</protein>
<proteinExistence type="predicted"/>
<name>K0SK16_THAOC</name>
<dbReference type="Proteomes" id="UP000266841">
    <property type="component" value="Unassembled WGS sequence"/>
</dbReference>
<dbReference type="PANTHER" id="PTHR31630:SF8">
    <property type="entry name" value="JMJC DOMAIN-CONTAINING PROTEIN"/>
    <property type="match status" value="1"/>
</dbReference>
<feature type="region of interest" description="Disordered" evidence="1">
    <location>
        <begin position="184"/>
        <end position="209"/>
    </location>
</feature>
<reference evidence="2 3" key="1">
    <citation type="journal article" date="2012" name="Genome Biol.">
        <title>Genome and low-iron response of an oceanic diatom adapted to chronic iron limitation.</title>
        <authorList>
            <person name="Lommer M."/>
            <person name="Specht M."/>
            <person name="Roy A.S."/>
            <person name="Kraemer L."/>
            <person name="Andreson R."/>
            <person name="Gutowska M.A."/>
            <person name="Wolf J."/>
            <person name="Bergner S.V."/>
            <person name="Schilhabel M.B."/>
            <person name="Klostermeier U.C."/>
            <person name="Beiko R.G."/>
            <person name="Rosenstiel P."/>
            <person name="Hippler M."/>
            <person name="Laroche J."/>
        </authorList>
    </citation>
    <scope>NUCLEOTIDE SEQUENCE [LARGE SCALE GENOMIC DNA]</scope>
    <source>
        <strain evidence="2 3">CCMP1005</strain>
    </source>
</reference>
<comment type="caution">
    <text evidence="2">The sequence shown here is derived from an EMBL/GenBank/DDBJ whole genome shotgun (WGS) entry which is preliminary data.</text>
</comment>
<dbReference type="OMA" id="GFECVPG"/>
<accession>K0SK16</accession>
<dbReference type="SUPFAM" id="SSF51197">
    <property type="entry name" value="Clavaminate synthase-like"/>
    <property type="match status" value="1"/>
</dbReference>
<dbReference type="PANTHER" id="PTHR31630">
    <property type="entry name" value="PHYTANOYL-COA DIOXYGENASE-RELATED-RELATED"/>
    <property type="match status" value="1"/>
</dbReference>